<dbReference type="GO" id="GO:0008967">
    <property type="term" value="F:phosphoglycolate phosphatase activity"/>
    <property type="evidence" value="ECO:0007669"/>
    <property type="project" value="TreeGrafter"/>
</dbReference>
<dbReference type="InterPro" id="IPR006439">
    <property type="entry name" value="HAD-SF_hydro_IA"/>
</dbReference>
<dbReference type="NCBIfam" id="TIGR01662">
    <property type="entry name" value="HAD-SF-IIIA"/>
    <property type="match status" value="1"/>
</dbReference>
<dbReference type="SUPFAM" id="SSF56784">
    <property type="entry name" value="HAD-like"/>
    <property type="match status" value="1"/>
</dbReference>
<protein>
    <submittedName>
        <fullName evidence="1">Haloacid dehalogenase-like hydrolase</fullName>
    </submittedName>
</protein>
<organism evidence="1 2">
    <name type="scientific">Succiniclasticum ruminis</name>
    <dbReference type="NCBI Taxonomy" id="40841"/>
    <lineage>
        <taxon>Bacteria</taxon>
        <taxon>Bacillati</taxon>
        <taxon>Bacillota</taxon>
        <taxon>Negativicutes</taxon>
        <taxon>Acidaminococcales</taxon>
        <taxon>Acidaminococcaceae</taxon>
        <taxon>Succiniclasticum</taxon>
    </lineage>
</organism>
<dbReference type="InterPro" id="IPR006549">
    <property type="entry name" value="HAD-SF_hydro_IIIA"/>
</dbReference>
<dbReference type="InterPro" id="IPR023214">
    <property type="entry name" value="HAD_sf"/>
</dbReference>
<sequence length="173" mass="19355">MLVILDLDMTLIDTGALQAYRDARRWREIKNHLRETCLYPGIKEMVKAFHENNIRMAVITNSPGMYARDLLDYYSLPVDRIIGYHDTRYHKPNPEPFLLAISLLHSDKEHTVAIGDSVNDILAAKNAGVVSCAALWGCSDAGALKNAGSEHDFSNPGQFKDFVLNAYTDSKTV</sequence>
<gene>
    <name evidence="1" type="ORF">SAMN04487864_101175</name>
</gene>
<evidence type="ECO:0000313" key="1">
    <source>
        <dbReference type="EMBL" id="SDB96584.1"/>
    </source>
</evidence>
<dbReference type="GO" id="GO:0006281">
    <property type="term" value="P:DNA repair"/>
    <property type="evidence" value="ECO:0007669"/>
    <property type="project" value="TreeGrafter"/>
</dbReference>
<dbReference type="PANTHER" id="PTHR43434">
    <property type="entry name" value="PHOSPHOGLYCOLATE PHOSPHATASE"/>
    <property type="match status" value="1"/>
</dbReference>
<evidence type="ECO:0000313" key="2">
    <source>
        <dbReference type="Proteomes" id="UP000198943"/>
    </source>
</evidence>
<keyword evidence="1" id="KW-0378">Hydrolase</keyword>
<dbReference type="RefSeq" id="WP_093728950.1">
    <property type="nucleotide sequence ID" value="NZ_FMYW01000001.1"/>
</dbReference>
<dbReference type="Pfam" id="PF13419">
    <property type="entry name" value="HAD_2"/>
    <property type="match status" value="1"/>
</dbReference>
<dbReference type="InterPro" id="IPR036412">
    <property type="entry name" value="HAD-like_sf"/>
</dbReference>
<reference evidence="2" key="1">
    <citation type="submission" date="2016-10" db="EMBL/GenBank/DDBJ databases">
        <authorList>
            <person name="Varghese N."/>
            <person name="Submissions S."/>
        </authorList>
    </citation>
    <scope>NUCLEOTIDE SEQUENCE [LARGE SCALE GENOMIC DNA]</scope>
    <source>
        <strain evidence="2">DSM 11005</strain>
    </source>
</reference>
<dbReference type="EMBL" id="FMYW01000001">
    <property type="protein sequence ID" value="SDB96584.1"/>
    <property type="molecule type" value="Genomic_DNA"/>
</dbReference>
<dbReference type="OrthoDB" id="9807630at2"/>
<name>A0A1G6HQX1_9FIRM</name>
<dbReference type="AlphaFoldDB" id="A0A1G6HQX1"/>
<dbReference type="PANTHER" id="PTHR43434:SF1">
    <property type="entry name" value="PHOSPHOGLYCOLATE PHOSPHATASE"/>
    <property type="match status" value="1"/>
</dbReference>
<keyword evidence="2" id="KW-1185">Reference proteome</keyword>
<dbReference type="Proteomes" id="UP000198943">
    <property type="component" value="Unassembled WGS sequence"/>
</dbReference>
<dbReference type="NCBIfam" id="TIGR01549">
    <property type="entry name" value="HAD-SF-IA-v1"/>
    <property type="match status" value="1"/>
</dbReference>
<dbReference type="InterPro" id="IPR050155">
    <property type="entry name" value="HAD-like_hydrolase_sf"/>
</dbReference>
<dbReference type="GO" id="GO:0005829">
    <property type="term" value="C:cytosol"/>
    <property type="evidence" value="ECO:0007669"/>
    <property type="project" value="TreeGrafter"/>
</dbReference>
<proteinExistence type="predicted"/>
<dbReference type="InterPro" id="IPR041492">
    <property type="entry name" value="HAD_2"/>
</dbReference>
<dbReference type="Gene3D" id="3.40.50.1000">
    <property type="entry name" value="HAD superfamily/HAD-like"/>
    <property type="match status" value="1"/>
</dbReference>
<accession>A0A1G6HQX1</accession>